<dbReference type="CDD" id="cd00592">
    <property type="entry name" value="HTH_MerR-like"/>
    <property type="match status" value="1"/>
</dbReference>
<dbReference type="Proteomes" id="UP001224674">
    <property type="component" value="Chromosome"/>
</dbReference>
<dbReference type="EMBL" id="CP122566">
    <property type="protein sequence ID" value="WGH94304.1"/>
    <property type="molecule type" value="Genomic_DNA"/>
</dbReference>
<evidence type="ECO:0000313" key="7">
    <source>
        <dbReference type="EMBL" id="WGH94304.1"/>
    </source>
</evidence>
<keyword evidence="8" id="KW-1185">Reference proteome</keyword>
<dbReference type="GO" id="GO:0003700">
    <property type="term" value="F:DNA-binding transcription factor activity"/>
    <property type="evidence" value="ECO:0007669"/>
    <property type="project" value="InterPro"/>
</dbReference>
<evidence type="ECO:0000256" key="5">
    <source>
        <dbReference type="SAM" id="Coils"/>
    </source>
</evidence>
<dbReference type="InterPro" id="IPR047057">
    <property type="entry name" value="MerR_fam"/>
</dbReference>
<dbReference type="InterPro" id="IPR000551">
    <property type="entry name" value="MerR-type_HTH_dom"/>
</dbReference>
<keyword evidence="1" id="KW-0678">Repressor</keyword>
<dbReference type="PANTHER" id="PTHR30204:SF69">
    <property type="entry name" value="MERR-FAMILY TRANSCRIPTIONAL REGULATOR"/>
    <property type="match status" value="1"/>
</dbReference>
<dbReference type="SMART" id="SM00422">
    <property type="entry name" value="HTH_MERR"/>
    <property type="match status" value="1"/>
</dbReference>
<keyword evidence="2" id="KW-0805">Transcription regulation</keyword>
<protein>
    <submittedName>
        <fullName evidence="7">MerR family transcriptional regulator</fullName>
    </submittedName>
</protein>
<keyword evidence="3" id="KW-0238">DNA-binding</keyword>
<dbReference type="PANTHER" id="PTHR30204">
    <property type="entry name" value="REDOX-CYCLING DRUG-SENSING TRANSCRIPTIONAL ACTIVATOR SOXR"/>
    <property type="match status" value="1"/>
</dbReference>
<dbReference type="Gene3D" id="1.10.1660.10">
    <property type="match status" value="1"/>
</dbReference>
<evidence type="ECO:0000259" key="6">
    <source>
        <dbReference type="PROSITE" id="PS50937"/>
    </source>
</evidence>
<accession>A0AAJ6DDA9</accession>
<keyword evidence="4" id="KW-0804">Transcription</keyword>
<sequence>MSLSTSEIAKLSGVTRRTIRHYHDIGLLQEPRRRPNGYREYSTSDLVALLRIRRLSALGFSLSNVADMMRGEQGSEERLIDSLDFELESQISQLQAIREEIRLARTRGVPADVSPDAFMAAQGVDGPNRLRLGVLLGALFPSEQLEIFAHFVASPPSDYSEINQEFALIDASTSEERLREFINRLTDSLAEARATATCHTESNGKDAFTVDSLSSRLLVDVFFEGLNATQRGVLEKVLSRLSSEQ</sequence>
<proteinExistence type="predicted"/>
<keyword evidence="5" id="KW-0175">Coiled coil</keyword>
<evidence type="ECO:0000256" key="4">
    <source>
        <dbReference type="ARBA" id="ARBA00023163"/>
    </source>
</evidence>
<name>A0AAJ6DDA9_9MICC</name>
<evidence type="ECO:0000313" key="8">
    <source>
        <dbReference type="Proteomes" id="UP001224674"/>
    </source>
</evidence>
<evidence type="ECO:0000256" key="3">
    <source>
        <dbReference type="ARBA" id="ARBA00023125"/>
    </source>
</evidence>
<dbReference type="RefSeq" id="WP_158278493.1">
    <property type="nucleotide sequence ID" value="NZ_CP122561.1"/>
</dbReference>
<feature type="coiled-coil region" evidence="5">
    <location>
        <begin position="80"/>
        <end position="107"/>
    </location>
</feature>
<feature type="domain" description="HTH merR-type" evidence="6">
    <location>
        <begin position="1"/>
        <end position="71"/>
    </location>
</feature>
<dbReference type="InterPro" id="IPR009061">
    <property type="entry name" value="DNA-bd_dom_put_sf"/>
</dbReference>
<dbReference type="PROSITE" id="PS50937">
    <property type="entry name" value="HTH_MERR_2"/>
    <property type="match status" value="1"/>
</dbReference>
<dbReference type="Pfam" id="PF13411">
    <property type="entry name" value="MerR_1"/>
    <property type="match status" value="1"/>
</dbReference>
<dbReference type="GO" id="GO:0003677">
    <property type="term" value="F:DNA binding"/>
    <property type="evidence" value="ECO:0007669"/>
    <property type="project" value="UniProtKB-KW"/>
</dbReference>
<evidence type="ECO:0000256" key="2">
    <source>
        <dbReference type="ARBA" id="ARBA00023015"/>
    </source>
</evidence>
<gene>
    <name evidence="7" type="ORF">QDX21_05815</name>
</gene>
<evidence type="ECO:0000256" key="1">
    <source>
        <dbReference type="ARBA" id="ARBA00022491"/>
    </source>
</evidence>
<dbReference type="SUPFAM" id="SSF46955">
    <property type="entry name" value="Putative DNA-binding domain"/>
    <property type="match status" value="1"/>
</dbReference>
<organism evidence="7 8">
    <name type="scientific">Auritidibacter ignavus</name>
    <dbReference type="NCBI Taxonomy" id="678932"/>
    <lineage>
        <taxon>Bacteria</taxon>
        <taxon>Bacillati</taxon>
        <taxon>Actinomycetota</taxon>
        <taxon>Actinomycetes</taxon>
        <taxon>Micrococcales</taxon>
        <taxon>Micrococcaceae</taxon>
        <taxon>Auritidibacter</taxon>
    </lineage>
</organism>
<dbReference type="AlphaFoldDB" id="A0AAJ6DDA9"/>
<reference evidence="7 8" key="1">
    <citation type="submission" date="2023-03" db="EMBL/GenBank/DDBJ databases">
        <title>Complete genome sequences of several Auritidibacter ignavus strains isolated from ear infections.</title>
        <authorList>
            <person name="Baehr T."/>
            <person name="Baumhoegger A.M."/>
        </authorList>
    </citation>
    <scope>NUCLEOTIDE SEQUENCE [LARGE SCALE GENOMIC DNA]</scope>
    <source>
        <strain evidence="7 8">BABAE-6</strain>
    </source>
</reference>